<name>A0A4Q9FHZ3_9FLAO</name>
<accession>A0A4Q9FHZ3</accession>
<dbReference type="InterPro" id="IPR011990">
    <property type="entry name" value="TPR-like_helical_dom_sf"/>
</dbReference>
<dbReference type="RefSeq" id="WP_130962705.1">
    <property type="nucleotide sequence ID" value="NZ_SIRT01000001.1"/>
</dbReference>
<comment type="caution">
    <text evidence="4">The sequence shown here is derived from an EMBL/GenBank/DDBJ whole genome shotgun (WGS) entry which is preliminary data.</text>
</comment>
<gene>
    <name evidence="4" type="ORF">EYD45_02210</name>
</gene>
<dbReference type="Pfam" id="PF06580">
    <property type="entry name" value="His_kinase"/>
    <property type="match status" value="1"/>
</dbReference>
<dbReference type="EMBL" id="SIRT01000001">
    <property type="protein sequence ID" value="TBN06718.1"/>
    <property type="molecule type" value="Genomic_DNA"/>
</dbReference>
<proteinExistence type="predicted"/>
<keyword evidence="2" id="KW-1133">Transmembrane helix</keyword>
<dbReference type="PANTHER" id="PTHR34220">
    <property type="entry name" value="SENSOR HISTIDINE KINASE YPDA"/>
    <property type="match status" value="1"/>
</dbReference>
<keyword evidence="1" id="KW-0175">Coiled coil</keyword>
<dbReference type="GO" id="GO:0000155">
    <property type="term" value="F:phosphorelay sensor kinase activity"/>
    <property type="evidence" value="ECO:0007669"/>
    <property type="project" value="InterPro"/>
</dbReference>
<dbReference type="SMART" id="SM00028">
    <property type="entry name" value="TPR"/>
    <property type="match status" value="3"/>
</dbReference>
<dbReference type="AlphaFoldDB" id="A0A4Q9FHZ3"/>
<dbReference type="Gene3D" id="3.30.565.10">
    <property type="entry name" value="Histidine kinase-like ATPase, C-terminal domain"/>
    <property type="match status" value="1"/>
</dbReference>
<feature type="transmembrane region" description="Helical" evidence="2">
    <location>
        <begin position="347"/>
        <end position="367"/>
    </location>
</feature>
<dbReference type="GO" id="GO:0016020">
    <property type="term" value="C:membrane"/>
    <property type="evidence" value="ECO:0007669"/>
    <property type="project" value="InterPro"/>
</dbReference>
<feature type="coiled-coil region" evidence="1">
    <location>
        <begin position="304"/>
        <end position="334"/>
    </location>
</feature>
<dbReference type="PANTHER" id="PTHR34220:SF7">
    <property type="entry name" value="SENSOR HISTIDINE KINASE YPDA"/>
    <property type="match status" value="1"/>
</dbReference>
<evidence type="ECO:0000256" key="1">
    <source>
        <dbReference type="SAM" id="Coils"/>
    </source>
</evidence>
<protein>
    <recommendedName>
        <fullName evidence="3">Signal transduction histidine kinase internal region domain-containing protein</fullName>
    </recommendedName>
</protein>
<keyword evidence="2" id="KW-0472">Membrane</keyword>
<dbReference type="InterPro" id="IPR050640">
    <property type="entry name" value="Bact_2-comp_sensor_kinase"/>
</dbReference>
<keyword evidence="5" id="KW-1185">Reference proteome</keyword>
<dbReference type="Proteomes" id="UP000291142">
    <property type="component" value="Unassembled WGS sequence"/>
</dbReference>
<evidence type="ECO:0000313" key="4">
    <source>
        <dbReference type="EMBL" id="TBN06718.1"/>
    </source>
</evidence>
<evidence type="ECO:0000259" key="3">
    <source>
        <dbReference type="Pfam" id="PF06580"/>
    </source>
</evidence>
<dbReference type="SUPFAM" id="SSF48452">
    <property type="entry name" value="TPR-like"/>
    <property type="match status" value="2"/>
</dbReference>
<dbReference type="InterPro" id="IPR019734">
    <property type="entry name" value="TPR_rpt"/>
</dbReference>
<keyword evidence="2" id="KW-0812">Transmembrane</keyword>
<reference evidence="4 5" key="1">
    <citation type="submission" date="2019-02" db="EMBL/GenBank/DDBJ databases">
        <title>Hyunsoonleella sp., isolated from marine sediment.</title>
        <authorList>
            <person name="Liu B.-T."/>
        </authorList>
    </citation>
    <scope>NUCLEOTIDE SEQUENCE [LARGE SCALE GENOMIC DNA]</scope>
    <source>
        <strain evidence="4 5">T58</strain>
    </source>
</reference>
<feature type="domain" description="Signal transduction histidine kinase internal region" evidence="3">
    <location>
        <begin position="387"/>
        <end position="461"/>
    </location>
</feature>
<evidence type="ECO:0000256" key="2">
    <source>
        <dbReference type="SAM" id="Phobius"/>
    </source>
</evidence>
<dbReference type="OrthoDB" id="6190788at2"/>
<sequence length="581" mass="67206">MMNIAKKAIKLSEKNNFLSQSSTAYGALATSYQLHNKMDSAFYYNTKAYNVAKQLKDLNLEFSALLRLSHYYSDNNDPVNSIEYGLKALKIAEDANNKSQLATAYFKLSYTFAYHDDDDKQKYYLDKAYDIILDNTIDVPAETKNNVYTHMVDFFERKRFKNPDSPFLKDSVLYYAEKGINYGKSENNASLVADLLRIKGKMYFIDDDVEEAKTYYNEALKYRDKIDATSLRNLYNTFAYVYLKENNTEVALRYKDSILLDILKEPSYYKKGDRYYLAYYVCKTAKRHDLALEYHEKMTANFNKAKEEKQIEALNELEIKYETEKKEAALIAQKLNNETLKNTARTIYFILGIISLLGIGILGFLFFKKKNKVLASELNLAKTKASLHRSQLNPHFISNSINAIYPFLYDKSDPNKATAYLSDLSQMMRSILDSTFEANWTLQEELKFIEQYCNIQELKMDVPLQLEVVCDASLNSALVPSLITQTFIENCFVHGFANQTKTAVININATKEDFGLQITITDNGSSTAKPKTKNHKSRSNQIVKQRLENTYTKKELPKNFLYYGFKEHTYQVIIKLPLMYL</sequence>
<dbReference type="InterPro" id="IPR010559">
    <property type="entry name" value="Sig_transdc_His_kin_internal"/>
</dbReference>
<organism evidence="4 5">
    <name type="scientific">Hyunsoonleella flava</name>
    <dbReference type="NCBI Taxonomy" id="2527939"/>
    <lineage>
        <taxon>Bacteria</taxon>
        <taxon>Pseudomonadati</taxon>
        <taxon>Bacteroidota</taxon>
        <taxon>Flavobacteriia</taxon>
        <taxon>Flavobacteriales</taxon>
        <taxon>Flavobacteriaceae</taxon>
    </lineage>
</organism>
<dbReference type="Gene3D" id="1.25.40.10">
    <property type="entry name" value="Tetratricopeptide repeat domain"/>
    <property type="match status" value="2"/>
</dbReference>
<evidence type="ECO:0000313" key="5">
    <source>
        <dbReference type="Proteomes" id="UP000291142"/>
    </source>
</evidence>
<dbReference type="InterPro" id="IPR036890">
    <property type="entry name" value="HATPase_C_sf"/>
</dbReference>